<dbReference type="PROSITE" id="PS50174">
    <property type="entry name" value="G_PATCH"/>
    <property type="match status" value="1"/>
</dbReference>
<keyword evidence="5" id="KW-1185">Reference proteome</keyword>
<evidence type="ECO:0000256" key="2">
    <source>
        <dbReference type="SAM" id="MobiDB-lite"/>
    </source>
</evidence>
<dbReference type="OrthoDB" id="10019757at2759"/>
<feature type="compositionally biased region" description="Basic and acidic residues" evidence="2">
    <location>
        <begin position="289"/>
        <end position="307"/>
    </location>
</feature>
<dbReference type="OMA" id="ILGKYGW"/>
<dbReference type="Pfam" id="PF01585">
    <property type="entry name" value="G-patch"/>
    <property type="match status" value="1"/>
</dbReference>
<dbReference type="GO" id="GO:0003676">
    <property type="term" value="F:nucleic acid binding"/>
    <property type="evidence" value="ECO:0007669"/>
    <property type="project" value="InterPro"/>
</dbReference>
<dbReference type="SMART" id="SM00443">
    <property type="entry name" value="G_patch"/>
    <property type="match status" value="1"/>
</dbReference>
<organism evidence="4 5">
    <name type="scientific">Drosophila yakuba</name>
    <name type="common">Fruit fly</name>
    <dbReference type="NCBI Taxonomy" id="7245"/>
    <lineage>
        <taxon>Eukaryota</taxon>
        <taxon>Metazoa</taxon>
        <taxon>Ecdysozoa</taxon>
        <taxon>Arthropoda</taxon>
        <taxon>Hexapoda</taxon>
        <taxon>Insecta</taxon>
        <taxon>Pterygota</taxon>
        <taxon>Neoptera</taxon>
        <taxon>Endopterygota</taxon>
        <taxon>Diptera</taxon>
        <taxon>Brachycera</taxon>
        <taxon>Muscomorpha</taxon>
        <taxon>Ephydroidea</taxon>
        <taxon>Drosophilidae</taxon>
        <taxon>Drosophila</taxon>
        <taxon>Sophophora</taxon>
    </lineage>
</organism>
<feature type="domain" description="G-patch" evidence="3">
    <location>
        <begin position="1"/>
        <end position="46"/>
    </location>
</feature>
<feature type="region of interest" description="Disordered" evidence="2">
    <location>
        <begin position="191"/>
        <end position="367"/>
    </location>
</feature>
<feature type="compositionally biased region" description="Basic and acidic residues" evidence="2">
    <location>
        <begin position="261"/>
        <end position="281"/>
    </location>
</feature>
<dbReference type="PhylomeDB" id="B4PNB3"/>
<dbReference type="PANTHER" id="PTHR23149">
    <property type="entry name" value="G PATCH DOMAIN CONTAINING PROTEIN"/>
    <property type="match status" value="1"/>
</dbReference>
<dbReference type="eggNOG" id="KOG2809">
    <property type="taxonomic scope" value="Eukaryota"/>
</dbReference>
<dbReference type="HOGENOM" id="CLU_047130_0_0_1"/>
<gene>
    <name evidence="4" type="primary">Dyak\GE23328</name>
    <name evidence="4" type="synonym">dyak_GLEANR_7124</name>
    <name evidence="4" type="synonym">GE23328</name>
    <name evidence="4" type="ORF">Dyak_GE23328</name>
</gene>
<dbReference type="PANTHER" id="PTHR23149:SF9">
    <property type="entry name" value="G PATCH DOMAIN-CONTAINING PROTEIN 4"/>
    <property type="match status" value="1"/>
</dbReference>
<evidence type="ECO:0000259" key="3">
    <source>
        <dbReference type="PROSITE" id="PS50174"/>
    </source>
</evidence>
<dbReference type="InterPro" id="IPR050656">
    <property type="entry name" value="PINX1"/>
</dbReference>
<dbReference type="EMBL" id="CM000160">
    <property type="protein sequence ID" value="EDW99195.1"/>
    <property type="molecule type" value="Genomic_DNA"/>
</dbReference>
<dbReference type="AlphaFoldDB" id="B4PNB3"/>
<evidence type="ECO:0000313" key="4">
    <source>
        <dbReference type="EMBL" id="EDW99195.1"/>
    </source>
</evidence>
<reference evidence="4 5" key="2">
    <citation type="journal article" date="2007" name="PLoS Biol.">
        <title>Principles of genome evolution in the Drosophila melanogaster species group.</title>
        <authorList>
            <person name="Ranz J.M."/>
            <person name="Maurin D."/>
            <person name="Chan Y.S."/>
            <person name="von Grotthuss M."/>
            <person name="Hillier L.W."/>
            <person name="Roote J."/>
            <person name="Ashburner M."/>
            <person name="Bergman C.M."/>
        </authorList>
    </citation>
    <scope>NUCLEOTIDE SEQUENCE [LARGE SCALE GENOMIC DNA]</scope>
    <source>
        <strain evidence="5">Tai18E2 / Tucson 14021-0261.01</strain>
    </source>
</reference>
<dbReference type="Proteomes" id="UP000002282">
    <property type="component" value="Chromosome 3R"/>
</dbReference>
<feature type="compositionally biased region" description="Basic residues" evidence="2">
    <location>
        <begin position="357"/>
        <end position="367"/>
    </location>
</feature>
<dbReference type="KEGG" id="dya:Dyak_GE23328"/>
<accession>B4PNB3</accession>
<evidence type="ECO:0000256" key="1">
    <source>
        <dbReference type="ARBA" id="ARBA00040365"/>
    </source>
</evidence>
<dbReference type="InterPro" id="IPR000467">
    <property type="entry name" value="G_patch_dom"/>
</dbReference>
<proteinExistence type="predicted"/>
<protein>
    <recommendedName>
        <fullName evidence="1">G patch domain-containing protein 4</fullName>
    </recommendedName>
</protein>
<evidence type="ECO:0000313" key="5">
    <source>
        <dbReference type="Proteomes" id="UP000002282"/>
    </source>
</evidence>
<feature type="compositionally biased region" description="Acidic residues" evidence="2">
    <location>
        <begin position="240"/>
        <end position="250"/>
    </location>
</feature>
<name>B4PNB3_DROYA</name>
<reference evidence="4 5" key="1">
    <citation type="journal article" date="2007" name="Nature">
        <title>Evolution of genes and genomes on the Drosophila phylogeny.</title>
        <authorList>
            <consortium name="Drosophila 12 Genomes Consortium"/>
            <person name="Clark A.G."/>
            <person name="Eisen M.B."/>
            <person name="Smith D.R."/>
            <person name="Bergman C.M."/>
            <person name="Oliver B."/>
            <person name="Markow T.A."/>
            <person name="Kaufman T.C."/>
            <person name="Kellis M."/>
            <person name="Gelbart W."/>
            <person name="Iyer V.N."/>
            <person name="Pollard D.A."/>
            <person name="Sackton T.B."/>
            <person name="Larracuente A.M."/>
            <person name="Singh N.D."/>
            <person name="Abad J.P."/>
            <person name="Abt D.N."/>
            <person name="Adryan B."/>
            <person name="Aguade M."/>
            <person name="Akashi H."/>
            <person name="Anderson W.W."/>
            <person name="Aquadro C.F."/>
            <person name="Ardell D.H."/>
            <person name="Arguello R."/>
            <person name="Artieri C.G."/>
            <person name="Barbash D.A."/>
            <person name="Barker D."/>
            <person name="Barsanti P."/>
            <person name="Batterham P."/>
            <person name="Batzoglou S."/>
            <person name="Begun D."/>
            <person name="Bhutkar A."/>
            <person name="Blanco E."/>
            <person name="Bosak S.A."/>
            <person name="Bradley R.K."/>
            <person name="Brand A.D."/>
            <person name="Brent M.R."/>
            <person name="Brooks A.N."/>
            <person name="Brown R.H."/>
            <person name="Butlin R.K."/>
            <person name="Caggese C."/>
            <person name="Calvi B.R."/>
            <person name="Bernardo de Carvalho A."/>
            <person name="Caspi A."/>
            <person name="Castrezana S."/>
            <person name="Celniker S.E."/>
            <person name="Chang J.L."/>
            <person name="Chapple C."/>
            <person name="Chatterji S."/>
            <person name="Chinwalla A."/>
            <person name="Civetta A."/>
            <person name="Clifton S.W."/>
            <person name="Comeron J.M."/>
            <person name="Costello J.C."/>
            <person name="Coyne J.A."/>
            <person name="Daub J."/>
            <person name="David R.G."/>
            <person name="Delcher A.L."/>
            <person name="Delehaunty K."/>
            <person name="Do C.B."/>
            <person name="Ebling H."/>
            <person name="Edwards K."/>
            <person name="Eickbush T."/>
            <person name="Evans J.D."/>
            <person name="Filipski A."/>
            <person name="Findeiss S."/>
            <person name="Freyhult E."/>
            <person name="Fulton L."/>
            <person name="Fulton R."/>
            <person name="Garcia A.C."/>
            <person name="Gardiner A."/>
            <person name="Garfield D.A."/>
            <person name="Garvin B.E."/>
            <person name="Gibson G."/>
            <person name="Gilbert D."/>
            <person name="Gnerre S."/>
            <person name="Godfrey J."/>
            <person name="Good R."/>
            <person name="Gotea V."/>
            <person name="Gravely B."/>
            <person name="Greenberg A.J."/>
            <person name="Griffiths-Jones S."/>
            <person name="Gross S."/>
            <person name="Guigo R."/>
            <person name="Gustafson E.A."/>
            <person name="Haerty W."/>
            <person name="Hahn M.W."/>
            <person name="Halligan D.L."/>
            <person name="Halpern A.L."/>
            <person name="Halter G.M."/>
            <person name="Han M.V."/>
            <person name="Heger A."/>
            <person name="Hillier L."/>
            <person name="Hinrichs A.S."/>
            <person name="Holmes I."/>
            <person name="Hoskins R.A."/>
            <person name="Hubisz M.J."/>
            <person name="Hultmark D."/>
            <person name="Huntley M.A."/>
            <person name="Jaffe D.B."/>
            <person name="Jagadeeshan S."/>
            <person name="Jeck W.R."/>
            <person name="Johnson J."/>
            <person name="Jones C.D."/>
            <person name="Jordan W.C."/>
            <person name="Karpen G.H."/>
            <person name="Kataoka E."/>
            <person name="Keightley P.D."/>
            <person name="Kheradpour P."/>
            <person name="Kirkness E.F."/>
            <person name="Koerich L.B."/>
            <person name="Kristiansen K."/>
            <person name="Kudrna D."/>
            <person name="Kulathinal R.J."/>
            <person name="Kumar S."/>
            <person name="Kwok R."/>
            <person name="Lander E."/>
            <person name="Langley C.H."/>
            <person name="Lapoint R."/>
            <person name="Lazzaro B.P."/>
            <person name="Lee S.J."/>
            <person name="Levesque L."/>
            <person name="Li R."/>
            <person name="Lin C.F."/>
            <person name="Lin M.F."/>
            <person name="Lindblad-Toh K."/>
            <person name="Llopart A."/>
            <person name="Long M."/>
            <person name="Low L."/>
            <person name="Lozovsky E."/>
            <person name="Lu J."/>
            <person name="Luo M."/>
            <person name="Machado C.A."/>
            <person name="Makalowski W."/>
            <person name="Marzo M."/>
            <person name="Matsuda M."/>
            <person name="Matzkin L."/>
            <person name="McAllister B."/>
            <person name="McBride C.S."/>
            <person name="McKernan B."/>
            <person name="McKernan K."/>
            <person name="Mendez-Lago M."/>
            <person name="Minx P."/>
            <person name="Mollenhauer M.U."/>
            <person name="Montooth K."/>
            <person name="Mount S.M."/>
            <person name="Mu X."/>
            <person name="Myers E."/>
            <person name="Negre B."/>
            <person name="Newfeld S."/>
            <person name="Nielsen R."/>
            <person name="Noor M.A."/>
            <person name="O'Grady P."/>
            <person name="Pachter L."/>
            <person name="Papaceit M."/>
            <person name="Parisi M.J."/>
            <person name="Parisi M."/>
            <person name="Parts L."/>
            <person name="Pedersen J.S."/>
            <person name="Pesole G."/>
            <person name="Phillippy A.M."/>
            <person name="Ponting C.P."/>
            <person name="Pop M."/>
            <person name="Porcelli D."/>
            <person name="Powell J.R."/>
            <person name="Prohaska S."/>
            <person name="Pruitt K."/>
            <person name="Puig M."/>
            <person name="Quesneville H."/>
            <person name="Ram K.R."/>
            <person name="Rand D."/>
            <person name="Rasmussen M.D."/>
            <person name="Reed L.K."/>
            <person name="Reenan R."/>
            <person name="Reily A."/>
            <person name="Remington K.A."/>
            <person name="Rieger T.T."/>
            <person name="Ritchie M.G."/>
            <person name="Robin C."/>
            <person name="Rogers Y.H."/>
            <person name="Rohde C."/>
            <person name="Rozas J."/>
            <person name="Rubenfield M.J."/>
            <person name="Ruiz A."/>
            <person name="Russo S."/>
            <person name="Salzberg S.L."/>
            <person name="Sanchez-Gracia A."/>
            <person name="Saranga D.J."/>
            <person name="Sato H."/>
            <person name="Schaeffer S.W."/>
            <person name="Schatz M.C."/>
            <person name="Schlenke T."/>
            <person name="Schwartz R."/>
            <person name="Segarra C."/>
            <person name="Singh R.S."/>
            <person name="Sirot L."/>
            <person name="Sirota M."/>
            <person name="Sisneros N.B."/>
            <person name="Smith C.D."/>
            <person name="Smith T.F."/>
            <person name="Spieth J."/>
            <person name="Stage D.E."/>
            <person name="Stark A."/>
            <person name="Stephan W."/>
            <person name="Strausberg R.L."/>
            <person name="Strempel S."/>
            <person name="Sturgill D."/>
            <person name="Sutton G."/>
            <person name="Sutton G.G."/>
            <person name="Tao W."/>
            <person name="Teichmann S."/>
            <person name="Tobari Y.N."/>
            <person name="Tomimura Y."/>
            <person name="Tsolas J.M."/>
            <person name="Valente V.L."/>
            <person name="Venter E."/>
            <person name="Venter J.C."/>
            <person name="Vicario S."/>
            <person name="Vieira F.G."/>
            <person name="Vilella A.J."/>
            <person name="Villasante A."/>
            <person name="Walenz B."/>
            <person name="Wang J."/>
            <person name="Wasserman M."/>
            <person name="Watts T."/>
            <person name="Wilson D."/>
            <person name="Wilson R.K."/>
            <person name="Wing R.A."/>
            <person name="Wolfner M.F."/>
            <person name="Wong A."/>
            <person name="Wong G.K."/>
            <person name="Wu C.I."/>
            <person name="Wu G."/>
            <person name="Yamamoto D."/>
            <person name="Yang H.P."/>
            <person name="Yang S.P."/>
            <person name="Yorke J.A."/>
            <person name="Yoshida K."/>
            <person name="Zdobnov E."/>
            <person name="Zhang P."/>
            <person name="Zhang Y."/>
            <person name="Zimin A.V."/>
            <person name="Baldwin J."/>
            <person name="Abdouelleil A."/>
            <person name="Abdulkadir J."/>
            <person name="Abebe A."/>
            <person name="Abera B."/>
            <person name="Abreu J."/>
            <person name="Acer S.C."/>
            <person name="Aftuck L."/>
            <person name="Alexander A."/>
            <person name="An P."/>
            <person name="Anderson E."/>
            <person name="Anderson S."/>
            <person name="Arachi H."/>
            <person name="Azer M."/>
            <person name="Bachantsang P."/>
            <person name="Barry A."/>
            <person name="Bayul T."/>
            <person name="Berlin A."/>
            <person name="Bessette D."/>
            <person name="Bloom T."/>
            <person name="Blye J."/>
            <person name="Boguslavskiy L."/>
            <person name="Bonnet C."/>
            <person name="Boukhgalter B."/>
            <person name="Bourzgui I."/>
            <person name="Brown A."/>
            <person name="Cahill P."/>
            <person name="Channer S."/>
            <person name="Cheshatsang Y."/>
            <person name="Chuda L."/>
            <person name="Citroen M."/>
            <person name="Collymore A."/>
            <person name="Cooke P."/>
            <person name="Costello M."/>
            <person name="D'Aco K."/>
            <person name="Daza R."/>
            <person name="De Haan G."/>
            <person name="DeGray S."/>
            <person name="DeMaso C."/>
            <person name="Dhargay N."/>
            <person name="Dooley K."/>
            <person name="Dooley E."/>
            <person name="Doricent M."/>
            <person name="Dorje P."/>
            <person name="Dorjee K."/>
            <person name="Dupes A."/>
            <person name="Elong R."/>
            <person name="Falk J."/>
            <person name="Farina A."/>
            <person name="Faro S."/>
            <person name="Ferguson D."/>
            <person name="Fisher S."/>
            <person name="Foley C.D."/>
            <person name="Franke A."/>
            <person name="Friedrich D."/>
            <person name="Gadbois L."/>
            <person name="Gearin G."/>
            <person name="Gearin C.R."/>
            <person name="Giannoukos G."/>
            <person name="Goode T."/>
            <person name="Graham J."/>
            <person name="Grandbois E."/>
            <person name="Grewal S."/>
            <person name="Gyaltsen K."/>
            <person name="Hafez N."/>
            <person name="Hagos B."/>
            <person name="Hall J."/>
            <person name="Henson C."/>
            <person name="Hollinger A."/>
            <person name="Honan T."/>
            <person name="Huard M.D."/>
            <person name="Hughes L."/>
            <person name="Hurhula B."/>
            <person name="Husby M.E."/>
            <person name="Kamat A."/>
            <person name="Kanga B."/>
            <person name="Kashin S."/>
            <person name="Khazanovich D."/>
            <person name="Kisner P."/>
            <person name="Lance K."/>
            <person name="Lara M."/>
            <person name="Lee W."/>
            <person name="Lennon N."/>
            <person name="Letendre F."/>
            <person name="LeVine R."/>
            <person name="Lipovsky A."/>
            <person name="Liu X."/>
            <person name="Liu J."/>
            <person name="Liu S."/>
            <person name="Lokyitsang T."/>
            <person name="Lokyitsang Y."/>
            <person name="Lubonja R."/>
            <person name="Lui A."/>
            <person name="MacDonald P."/>
            <person name="Magnisalis V."/>
            <person name="Maru K."/>
            <person name="Matthews C."/>
            <person name="McCusker W."/>
            <person name="McDonough S."/>
            <person name="Mehta T."/>
            <person name="Meldrim J."/>
            <person name="Meneus L."/>
            <person name="Mihai O."/>
            <person name="Mihalev A."/>
            <person name="Mihova T."/>
            <person name="Mittelman R."/>
            <person name="Mlenga V."/>
            <person name="Montmayeur A."/>
            <person name="Mulrain L."/>
            <person name="Navidi A."/>
            <person name="Naylor J."/>
            <person name="Negash T."/>
            <person name="Nguyen T."/>
            <person name="Nguyen N."/>
            <person name="Nicol R."/>
            <person name="Norbu C."/>
            <person name="Norbu N."/>
            <person name="Novod N."/>
            <person name="O'Neill B."/>
            <person name="Osman S."/>
            <person name="Markiewicz E."/>
            <person name="Oyono O.L."/>
            <person name="Patti C."/>
            <person name="Phunkhang P."/>
            <person name="Pierre F."/>
            <person name="Priest M."/>
            <person name="Raghuraman S."/>
            <person name="Rege F."/>
            <person name="Reyes R."/>
            <person name="Rise C."/>
            <person name="Rogov P."/>
            <person name="Ross K."/>
            <person name="Ryan E."/>
            <person name="Settipalli S."/>
            <person name="Shea T."/>
            <person name="Sherpa N."/>
            <person name="Shi L."/>
            <person name="Shih D."/>
            <person name="Sparrow T."/>
            <person name="Spaulding J."/>
            <person name="Stalker J."/>
            <person name="Stange-Thomann N."/>
            <person name="Stavropoulos S."/>
            <person name="Stone C."/>
            <person name="Strader C."/>
            <person name="Tesfaye S."/>
            <person name="Thomson T."/>
            <person name="Thoulutsang Y."/>
            <person name="Thoulutsang D."/>
            <person name="Topham K."/>
            <person name="Topping I."/>
            <person name="Tsamla T."/>
            <person name="Vassiliev H."/>
            <person name="Vo A."/>
            <person name="Wangchuk T."/>
            <person name="Wangdi T."/>
            <person name="Weiand M."/>
            <person name="Wilkinson J."/>
            <person name="Wilson A."/>
            <person name="Yadav S."/>
            <person name="Young G."/>
            <person name="Yu Q."/>
            <person name="Zembek L."/>
            <person name="Zhong D."/>
            <person name="Zimmer A."/>
            <person name="Zwirko Z."/>
            <person name="Jaffe D.B."/>
            <person name="Alvarez P."/>
            <person name="Brockman W."/>
            <person name="Butler J."/>
            <person name="Chin C."/>
            <person name="Gnerre S."/>
            <person name="Grabherr M."/>
            <person name="Kleber M."/>
            <person name="Mauceli E."/>
            <person name="MacCallum I."/>
        </authorList>
    </citation>
    <scope>NUCLEOTIDE SEQUENCE [LARGE SCALE GENOMIC DNA]</scope>
    <source>
        <strain evidence="5">Tai18E2 / Tucson 14021-0261.01</strain>
    </source>
</reference>
<sequence>MDFAKKILGKYGWKEGDGLGKNNTGIAAPLKASLKFDNAGLGVDRAQEFNDHWWERCFNEAASNVDVQIQQDGQVSTSRRKGEEAVEISTSGFSARKLKKAKEQHASVGKTTYDNFLQTSLLTQSGGEVETSERIRVEDIEVTKVAVLTDEELFKACGGRTAHKGARHGLKLSGKIARLEQQEREMLEKLQGKLKTAPETDPVPKNAKPVKDSIVADSVDDSVEQATKPKKKKKSKTEEAPEEIAPDQLEEPTKSKKKKKDKAEKAEEESPTHENQEEPVKIKRKKHKTAEPEEEVKKVTEVEEPVKIKKKKDKKADKQPEATEGQTQDIETDEHVKSKKKRKTEGSSEETESNTIPKKKRKNKELV</sequence>
<dbReference type="GO" id="GO:0005730">
    <property type="term" value="C:nucleolus"/>
    <property type="evidence" value="ECO:0007669"/>
    <property type="project" value="TreeGrafter"/>
</dbReference>